<accession>A0A192B1N5</accession>
<feature type="region of interest" description="Disordered" evidence="1">
    <location>
        <begin position="1"/>
        <end position="22"/>
    </location>
</feature>
<evidence type="ECO:0000313" key="2">
    <source>
        <dbReference type="EMBL" id="ANJ87220.1"/>
    </source>
</evidence>
<reference evidence="2" key="1">
    <citation type="submission" date="2016-06" db="EMBL/GenBank/DDBJ databases">
        <title>Pandoraea oxalativorans DSM 23570 Genome Sequencing.</title>
        <authorList>
            <person name="Ee R."/>
            <person name="Lim Y.-L."/>
            <person name="Yong D."/>
            <person name="Yin W.-F."/>
            <person name="Chan K.-G."/>
        </authorList>
    </citation>
    <scope>NUCLEOTIDE SEQUENCE</scope>
    <source>
        <strain evidence="2">DSM 23570</strain>
    </source>
</reference>
<organism evidence="2 3">
    <name type="scientific">Pandoraea oxalativorans</name>
    <dbReference type="NCBI Taxonomy" id="573737"/>
    <lineage>
        <taxon>Bacteria</taxon>
        <taxon>Pseudomonadati</taxon>
        <taxon>Pseudomonadota</taxon>
        <taxon>Betaproteobacteria</taxon>
        <taxon>Burkholderiales</taxon>
        <taxon>Burkholderiaceae</taxon>
        <taxon>Pandoraea</taxon>
    </lineage>
</organism>
<dbReference type="Proteomes" id="UP000035050">
    <property type="component" value="Chromosome"/>
</dbReference>
<sequence length="680" mass="76214">MTTRRKARSMTERTTHLHPEDQTPLDVLTALGEQLGAFPKDACIPCGAVIHIGFFFDGFGRHRDQDDPSTSRYSNICRLWEAHRENADRRREKTPNQFWYRFYYSGLGTALNEDASRGLVTSALTKVALAGASAAGAKATHIVKKTTGTDRLFIDPKSTLTDGFKNGLKEFSYRPVVHAYNDLLSDIKAVPKNVRRVLRIVEGEGDRALRRGKAAGRAILYDLKKNPVKSGYDVAKHLFGDVAFDSIPWLRDNRAVAMLLGTGVNDRLASAMSQFEKAVEDTKLAMSKIQRIQVSIFGADRGGVLARALANELTKRYRHSSPTKLAFVDTQNPNRPAIEIRIKFLGLLDAVSSLVQQNELLNFVPVLNMVKQDYSDAQLSVPGTVARCVHFAAAHELRFYQRLDSLEKTRGVQYLYPGTSEDITGGAPPGTLGARTEMQRVVLRDMLNEAIAAGATLDTMEDLRIYKQRTFGKFTLANTITDGQSTYRMSELMEAYREIVPRVSRLNFSEHMQVFLRWMAVRYRAQPSHPPLPNQLETLMANQPGLLQERQDAEAAYHALRRQSPAPDGATLGKALARWESAKIQLLEATRDIALEKNRPTQCVWDRIEQEAKTMIDRDDELVGLQAAETRLKKMEQRGELAGDLNVAFRHRTIRSFMLSPEQQTLAPGVILVVASELPY</sequence>
<dbReference type="PANTHER" id="PTHR33840:SF1">
    <property type="entry name" value="TLE1 PHOSPHOLIPASE DOMAIN-CONTAINING PROTEIN"/>
    <property type="match status" value="1"/>
</dbReference>
<dbReference type="EMBL" id="CP011253">
    <property type="protein sequence ID" value="ANJ87220.1"/>
    <property type="molecule type" value="Genomic_DNA"/>
</dbReference>
<protein>
    <submittedName>
        <fullName evidence="2">Uncharacterized protein</fullName>
    </submittedName>
</protein>
<dbReference type="PANTHER" id="PTHR33840">
    <property type="match status" value="1"/>
</dbReference>
<feature type="compositionally biased region" description="Basic and acidic residues" evidence="1">
    <location>
        <begin position="9"/>
        <end position="21"/>
    </location>
</feature>
<dbReference type="AlphaFoldDB" id="A0A192B1N5"/>
<name>A0A192B1N5_9BURK</name>
<dbReference type="KEGG" id="pox:MB84_25385"/>
<keyword evidence="3" id="KW-1185">Reference proteome</keyword>
<evidence type="ECO:0000313" key="3">
    <source>
        <dbReference type="Proteomes" id="UP000035050"/>
    </source>
</evidence>
<proteinExistence type="predicted"/>
<evidence type="ECO:0000256" key="1">
    <source>
        <dbReference type="SAM" id="MobiDB-lite"/>
    </source>
</evidence>
<gene>
    <name evidence="2" type="ORF">MB84_25385</name>
</gene>